<dbReference type="Proteomes" id="UP000799755">
    <property type="component" value="Unassembled WGS sequence"/>
</dbReference>
<evidence type="ECO:0000313" key="1">
    <source>
        <dbReference type="EMBL" id="KAF2464583.1"/>
    </source>
</evidence>
<reference evidence="1" key="1">
    <citation type="journal article" date="2020" name="Stud. Mycol.">
        <title>101 Dothideomycetes genomes: a test case for predicting lifestyles and emergence of pathogens.</title>
        <authorList>
            <person name="Haridas S."/>
            <person name="Albert R."/>
            <person name="Binder M."/>
            <person name="Bloem J."/>
            <person name="Labutti K."/>
            <person name="Salamov A."/>
            <person name="Andreopoulos B."/>
            <person name="Baker S."/>
            <person name="Barry K."/>
            <person name="Bills G."/>
            <person name="Bluhm B."/>
            <person name="Cannon C."/>
            <person name="Castanera R."/>
            <person name="Culley D."/>
            <person name="Daum C."/>
            <person name="Ezra D."/>
            <person name="Gonzalez J."/>
            <person name="Henrissat B."/>
            <person name="Kuo A."/>
            <person name="Liang C."/>
            <person name="Lipzen A."/>
            <person name="Lutzoni F."/>
            <person name="Magnuson J."/>
            <person name="Mondo S."/>
            <person name="Nolan M."/>
            <person name="Ohm R."/>
            <person name="Pangilinan J."/>
            <person name="Park H.-J."/>
            <person name="Ramirez L."/>
            <person name="Alfaro M."/>
            <person name="Sun H."/>
            <person name="Tritt A."/>
            <person name="Yoshinaga Y."/>
            <person name="Zwiers L.-H."/>
            <person name="Turgeon B."/>
            <person name="Goodwin S."/>
            <person name="Spatafora J."/>
            <person name="Crous P."/>
            <person name="Grigoriev I."/>
        </authorList>
    </citation>
    <scope>NUCLEOTIDE SEQUENCE</scope>
    <source>
        <strain evidence="1">ATCC 200398</strain>
    </source>
</reference>
<keyword evidence="2" id="KW-1185">Reference proteome</keyword>
<comment type="caution">
    <text evidence="1">The sequence shown here is derived from an EMBL/GenBank/DDBJ whole genome shotgun (WGS) entry which is preliminary data.</text>
</comment>
<proteinExistence type="predicted"/>
<evidence type="ECO:0000313" key="2">
    <source>
        <dbReference type="Proteomes" id="UP000799755"/>
    </source>
</evidence>
<sequence length="301" mass="32598">MFGNALHCSFLLLAFFLQTNPSLATPANGYTTDLIIHQNDIWQQAYSNRHVTYTSVVEYDADTKDWLSDAQLAGLARQAYAEMVPIYAANRVTCGSNYPLIPPVMSALAIGNRVYFASSFKGNSNPNIFFKPADAMANNQPAISDITRTLNECGISQQGYPMPGMLRHNQNGNCGEIVAGGIYMAVNKQPLSAVAKPGGVRDNVVNARIAPWYGAVEMVNGNLVPKDGGIIGPCTGSVSSHGCIRFLESQGVNGLRAGSAFENSDRVPVRYLDDSLKDIWNYIGGIHVDELAGFSDDDMEF</sequence>
<name>A0ACB6QCB9_9PLEO</name>
<dbReference type="EMBL" id="MU003535">
    <property type="protein sequence ID" value="KAF2464583.1"/>
    <property type="molecule type" value="Genomic_DNA"/>
</dbReference>
<accession>A0ACB6QCB9</accession>
<organism evidence="1 2">
    <name type="scientific">Lindgomyces ingoldianus</name>
    <dbReference type="NCBI Taxonomy" id="673940"/>
    <lineage>
        <taxon>Eukaryota</taxon>
        <taxon>Fungi</taxon>
        <taxon>Dikarya</taxon>
        <taxon>Ascomycota</taxon>
        <taxon>Pezizomycotina</taxon>
        <taxon>Dothideomycetes</taxon>
        <taxon>Pleosporomycetidae</taxon>
        <taxon>Pleosporales</taxon>
        <taxon>Lindgomycetaceae</taxon>
        <taxon>Lindgomyces</taxon>
    </lineage>
</organism>
<gene>
    <name evidence="1" type="ORF">BDR25DRAFT_380817</name>
</gene>
<protein>
    <submittedName>
        <fullName evidence="1">Uncharacterized protein</fullName>
    </submittedName>
</protein>